<feature type="transmembrane region" description="Helical" evidence="2">
    <location>
        <begin position="123"/>
        <end position="143"/>
    </location>
</feature>
<evidence type="ECO:0000313" key="5">
    <source>
        <dbReference type="Proteomes" id="UP000054279"/>
    </source>
</evidence>
<dbReference type="AlphaFoldDB" id="A0A0C9V5P6"/>
<sequence length="295" mass="32254">MDPSLASLQAEVITGFSHLLANKYYVLASTVLILYDHMLTFDQEREFIWKRKITLPTCLFLIFRYVTPIVSALNLIALNWPGWKGSICNNWIWLPVAVGPIISAATGIILIMRVYAIYARNKWVLSILASIYLAQLAVMGWSIPAGSPAPLPPGFIGCVPSEKEGTGRRLSALYIAALCFDASADLSAINAPFASIITAVLVARLFMNLREAAQHSLKSNANSETLQASYSIGVWQSGRQPHTKDTTTFAFSGYDEFEAPLSIPGQDSEGGSSSQETYGPSNEPEIPNVYELQTV</sequence>
<accession>A0A0C9V5P6</accession>
<gene>
    <name evidence="4" type="ORF">M422DRAFT_254661</name>
</gene>
<evidence type="ECO:0000256" key="1">
    <source>
        <dbReference type="SAM" id="MobiDB-lite"/>
    </source>
</evidence>
<keyword evidence="5" id="KW-1185">Reference proteome</keyword>
<dbReference type="Proteomes" id="UP000054279">
    <property type="component" value="Unassembled WGS sequence"/>
</dbReference>
<keyword evidence="2" id="KW-1133">Transmembrane helix</keyword>
<feature type="transmembrane region" description="Helical" evidence="2">
    <location>
        <begin position="92"/>
        <end position="111"/>
    </location>
</feature>
<dbReference type="Pfam" id="PF20151">
    <property type="entry name" value="DUF6533"/>
    <property type="match status" value="1"/>
</dbReference>
<evidence type="ECO:0000259" key="3">
    <source>
        <dbReference type="Pfam" id="PF20151"/>
    </source>
</evidence>
<feature type="transmembrane region" description="Helical" evidence="2">
    <location>
        <begin position="188"/>
        <end position="207"/>
    </location>
</feature>
<dbReference type="HOGENOM" id="CLU_035509_2_1_1"/>
<feature type="compositionally biased region" description="Low complexity" evidence="1">
    <location>
        <begin position="265"/>
        <end position="276"/>
    </location>
</feature>
<name>A0A0C9V5P6_SPHS4</name>
<proteinExistence type="predicted"/>
<keyword evidence="2" id="KW-0812">Transmembrane</keyword>
<keyword evidence="2" id="KW-0472">Membrane</keyword>
<dbReference type="EMBL" id="KN837131">
    <property type="protein sequence ID" value="KIJ42254.1"/>
    <property type="molecule type" value="Genomic_DNA"/>
</dbReference>
<dbReference type="OrthoDB" id="3242376at2759"/>
<evidence type="ECO:0000256" key="2">
    <source>
        <dbReference type="SAM" id="Phobius"/>
    </source>
</evidence>
<feature type="transmembrane region" description="Helical" evidence="2">
    <location>
        <begin position="53"/>
        <end position="80"/>
    </location>
</feature>
<dbReference type="InterPro" id="IPR045340">
    <property type="entry name" value="DUF6533"/>
</dbReference>
<feature type="transmembrane region" description="Helical" evidence="2">
    <location>
        <begin position="24"/>
        <end position="41"/>
    </location>
</feature>
<organism evidence="4 5">
    <name type="scientific">Sphaerobolus stellatus (strain SS14)</name>
    <dbReference type="NCBI Taxonomy" id="990650"/>
    <lineage>
        <taxon>Eukaryota</taxon>
        <taxon>Fungi</taxon>
        <taxon>Dikarya</taxon>
        <taxon>Basidiomycota</taxon>
        <taxon>Agaricomycotina</taxon>
        <taxon>Agaricomycetes</taxon>
        <taxon>Phallomycetidae</taxon>
        <taxon>Geastrales</taxon>
        <taxon>Sphaerobolaceae</taxon>
        <taxon>Sphaerobolus</taxon>
    </lineage>
</organism>
<protein>
    <recommendedName>
        <fullName evidence="3">DUF6533 domain-containing protein</fullName>
    </recommendedName>
</protein>
<reference evidence="4 5" key="1">
    <citation type="submission" date="2014-06" db="EMBL/GenBank/DDBJ databases">
        <title>Evolutionary Origins and Diversification of the Mycorrhizal Mutualists.</title>
        <authorList>
            <consortium name="DOE Joint Genome Institute"/>
            <consortium name="Mycorrhizal Genomics Consortium"/>
            <person name="Kohler A."/>
            <person name="Kuo A."/>
            <person name="Nagy L.G."/>
            <person name="Floudas D."/>
            <person name="Copeland A."/>
            <person name="Barry K.W."/>
            <person name="Cichocki N."/>
            <person name="Veneault-Fourrey C."/>
            <person name="LaButti K."/>
            <person name="Lindquist E.A."/>
            <person name="Lipzen A."/>
            <person name="Lundell T."/>
            <person name="Morin E."/>
            <person name="Murat C."/>
            <person name="Riley R."/>
            <person name="Ohm R."/>
            <person name="Sun H."/>
            <person name="Tunlid A."/>
            <person name="Henrissat B."/>
            <person name="Grigoriev I.V."/>
            <person name="Hibbett D.S."/>
            <person name="Martin F."/>
        </authorList>
    </citation>
    <scope>NUCLEOTIDE SEQUENCE [LARGE SCALE GENOMIC DNA]</scope>
    <source>
        <strain evidence="4 5">SS14</strain>
    </source>
</reference>
<feature type="region of interest" description="Disordered" evidence="1">
    <location>
        <begin position="259"/>
        <end position="295"/>
    </location>
</feature>
<feature type="domain" description="DUF6533" evidence="3">
    <location>
        <begin position="24"/>
        <end position="69"/>
    </location>
</feature>
<evidence type="ECO:0000313" key="4">
    <source>
        <dbReference type="EMBL" id="KIJ42254.1"/>
    </source>
</evidence>